<name>K2JY33_9GAMM</name>
<dbReference type="eggNOG" id="COG5281">
    <property type="taxonomic scope" value="Bacteria"/>
</dbReference>
<dbReference type="Proteomes" id="UP000006755">
    <property type="component" value="Unassembled WGS sequence"/>
</dbReference>
<evidence type="ECO:0000256" key="1">
    <source>
        <dbReference type="SAM" id="Coils"/>
    </source>
</evidence>
<organism evidence="4 5">
    <name type="scientific">Gallaecimonas xiamenensis 3-C-1</name>
    <dbReference type="NCBI Taxonomy" id="745411"/>
    <lineage>
        <taxon>Bacteria</taxon>
        <taxon>Pseudomonadati</taxon>
        <taxon>Pseudomonadota</taxon>
        <taxon>Gammaproteobacteria</taxon>
        <taxon>Enterobacterales</taxon>
        <taxon>Gallaecimonadaceae</taxon>
        <taxon>Gallaecimonas</taxon>
    </lineage>
</organism>
<feature type="domain" description="Tape measure protein N-terminal" evidence="3">
    <location>
        <begin position="104"/>
        <end position="287"/>
    </location>
</feature>
<dbReference type="OrthoDB" id="8019720at2"/>
<dbReference type="eggNOG" id="COG3941">
    <property type="taxonomic scope" value="Bacteria"/>
</dbReference>
<protein>
    <submittedName>
        <fullName evidence="4">Phage tape measure protein</fullName>
    </submittedName>
</protein>
<sequence length="1002" mass="105294">MKDLTLSLKLTADGRQLVATVNNADQVVEALGATAQKTNARATALGTGLDKTASGARNAATGIGNLDDRAETAGSELGKLTRVAAGLWAAFEGARGISDIVGEVAAFQDIRTRLESLSGSAAAYADNQQYLIELSREQHKELTPLADSYARLLTLQQAGLVTQSQARSLTEGISNAQSALGASTEQVGQAMYGLSQALASPIVRAEDLNQVVEPLPGLLNQLDKAAGLPAGGFRKLMLAGQVTSEFFRDTLIKALGTFDGAAAATGNNINALYRDISNAYTQAAVAFETPINDTLKPVLHTIADALLYVSDNAEEASNIIETVLAVALARGAVAAGAATVRLVEKAVASRAAAVADLAEAKAEMTLAEGYAAASAAGLARAGAEERLAAARANLAAATARANVATAAMTTARTLGTRALALVGGWPGLILGAVAAWATFDSSAQTAAVSVDLVDDRVRQLKSSISGLGSVDIGTATRPAQSEMEGYLAKVAAANAAIVELRKKQASVASQPSFGPRGESAQMGQLNAIDRQIATLEEKRDEALTKVREIQAALNNVFNEGINALEWNGVDNGPQYSTEAATKAQALITKLQQQVALYGDVSNVAKLRYEMEKGELKNLDPALQKQLLTQAKLLDQKDADKAATKAASDAQKEYQRNIDQLLNKLDPYNQSQKQMAENEKLLKTYFEQANVPLKERQRLLAALQQQGGAYESLRRQLDPAYAEKQNNSENLSLLNNELDNTPASDVSKRQQINALIEAEQRRHSQAMTDINRQTASDYDLMWSQSFDRFASGIGQAVGEGVIYSNSMGDAAKNVINSVGSQLISTLVEIGIKKVASIYLTQTASEAATAAQVATGTAAAATLATSWATAAAMTSLASFGGNAVPATAGIASTTAFAEGLSVAGIFHSGGTVPREGTYLLDGGETVYTRAQHARLMQSINNSSTSNSSSTTIRQENNFHLGGGDNSTSVQDQVRRMLPEIANVTTAAVVDSYNQRGDMYRAING</sequence>
<dbReference type="RefSeq" id="WP_008484056.1">
    <property type="nucleotide sequence ID" value="NZ_AMRI01000009.1"/>
</dbReference>
<feature type="compositionally biased region" description="Low complexity" evidence="2">
    <location>
        <begin position="937"/>
        <end position="950"/>
    </location>
</feature>
<evidence type="ECO:0000313" key="4">
    <source>
        <dbReference type="EMBL" id="EKE75184.1"/>
    </source>
</evidence>
<dbReference type="AlphaFoldDB" id="K2JY33"/>
<reference evidence="4 5" key="1">
    <citation type="journal article" date="2012" name="J. Bacteriol.">
        <title>Genome Sequence of Gallaecimonas xiamenensis Type Strain 3-C-1.</title>
        <authorList>
            <person name="Lai Q."/>
            <person name="Wang L."/>
            <person name="Wang W."/>
            <person name="Shao Z."/>
        </authorList>
    </citation>
    <scope>NUCLEOTIDE SEQUENCE [LARGE SCALE GENOMIC DNA]</scope>
    <source>
        <strain evidence="4 5">3-C-1</strain>
    </source>
</reference>
<dbReference type="STRING" id="745411.B3C1_07906"/>
<dbReference type="PATRIC" id="fig|745411.4.peg.1556"/>
<evidence type="ECO:0000256" key="2">
    <source>
        <dbReference type="SAM" id="MobiDB-lite"/>
    </source>
</evidence>
<evidence type="ECO:0000259" key="3">
    <source>
        <dbReference type="Pfam" id="PF20155"/>
    </source>
</evidence>
<evidence type="ECO:0000313" key="5">
    <source>
        <dbReference type="Proteomes" id="UP000006755"/>
    </source>
</evidence>
<keyword evidence="1" id="KW-0175">Coiled coil</keyword>
<feature type="coiled-coil region" evidence="1">
    <location>
        <begin position="483"/>
        <end position="552"/>
    </location>
</feature>
<accession>K2JY33</accession>
<proteinExistence type="predicted"/>
<gene>
    <name evidence="4" type="ORF">B3C1_07906</name>
</gene>
<dbReference type="EMBL" id="AMRI01000009">
    <property type="protein sequence ID" value="EKE75184.1"/>
    <property type="molecule type" value="Genomic_DNA"/>
</dbReference>
<feature type="region of interest" description="Disordered" evidence="2">
    <location>
        <begin position="937"/>
        <end position="965"/>
    </location>
</feature>
<dbReference type="InterPro" id="IPR013491">
    <property type="entry name" value="Tape_meas_N"/>
</dbReference>
<comment type="caution">
    <text evidence="4">The sequence shown here is derived from an EMBL/GenBank/DDBJ whole genome shotgun (WGS) entry which is preliminary data.</text>
</comment>
<keyword evidence="5" id="KW-1185">Reference proteome</keyword>
<dbReference type="Pfam" id="PF20155">
    <property type="entry name" value="TMP_3"/>
    <property type="match status" value="1"/>
</dbReference>
<dbReference type="NCBIfam" id="TIGR02675">
    <property type="entry name" value="tape_meas_nterm"/>
    <property type="match status" value="1"/>
</dbReference>